<feature type="transmembrane region" description="Helical" evidence="1">
    <location>
        <begin position="81"/>
        <end position="100"/>
    </location>
</feature>
<keyword evidence="2" id="KW-0732">Signal</keyword>
<dbReference type="OMA" id="MIRYRGC"/>
<feature type="signal peptide" evidence="2">
    <location>
        <begin position="1"/>
        <end position="23"/>
    </location>
</feature>
<dbReference type="HOGENOM" id="CLU_172776_0_0_1"/>
<keyword evidence="1" id="KW-0812">Transmembrane</keyword>
<evidence type="ECO:0000256" key="2">
    <source>
        <dbReference type="SAM" id="SignalP"/>
    </source>
</evidence>
<sequence>MSQLSNSFCILFLTIQLSDFVLPAPTAVIPSDSSDGLVTFRMSIDREFDQLLPELELKLLQAQQQEDNLEVVRMQLLQMNLLKLLIGLDCFILLCLWYYAREEKYHPVQKV</sequence>
<dbReference type="Proteomes" id="UP000002282">
    <property type="component" value="Chromosome 3R"/>
</dbReference>
<evidence type="ECO:0000313" key="4">
    <source>
        <dbReference type="Proteomes" id="UP000002282"/>
    </source>
</evidence>
<dbReference type="EMBL" id="CM000160">
    <property type="protein sequence ID" value="EDW98501.1"/>
    <property type="molecule type" value="Genomic_DNA"/>
</dbReference>
<reference evidence="3 4" key="1">
    <citation type="journal article" date="2007" name="Nature">
        <title>Evolution of genes and genomes on the Drosophila phylogeny.</title>
        <authorList>
            <consortium name="Drosophila 12 Genomes Consortium"/>
            <person name="Clark A.G."/>
            <person name="Eisen M.B."/>
            <person name="Smith D.R."/>
            <person name="Bergman C.M."/>
            <person name="Oliver B."/>
            <person name="Markow T.A."/>
            <person name="Kaufman T.C."/>
            <person name="Kellis M."/>
            <person name="Gelbart W."/>
            <person name="Iyer V.N."/>
            <person name="Pollard D.A."/>
            <person name="Sackton T.B."/>
            <person name="Larracuente A.M."/>
            <person name="Singh N.D."/>
            <person name="Abad J.P."/>
            <person name="Abt D.N."/>
            <person name="Adryan B."/>
            <person name="Aguade M."/>
            <person name="Akashi H."/>
            <person name="Anderson W.W."/>
            <person name="Aquadro C.F."/>
            <person name="Ardell D.H."/>
            <person name="Arguello R."/>
            <person name="Artieri C.G."/>
            <person name="Barbash D.A."/>
            <person name="Barker D."/>
            <person name="Barsanti P."/>
            <person name="Batterham P."/>
            <person name="Batzoglou S."/>
            <person name="Begun D."/>
            <person name="Bhutkar A."/>
            <person name="Blanco E."/>
            <person name="Bosak S.A."/>
            <person name="Bradley R.K."/>
            <person name="Brand A.D."/>
            <person name="Brent M.R."/>
            <person name="Brooks A.N."/>
            <person name="Brown R.H."/>
            <person name="Butlin R.K."/>
            <person name="Caggese C."/>
            <person name="Calvi B.R."/>
            <person name="Bernardo de Carvalho A."/>
            <person name="Caspi A."/>
            <person name="Castrezana S."/>
            <person name="Celniker S.E."/>
            <person name="Chang J.L."/>
            <person name="Chapple C."/>
            <person name="Chatterji S."/>
            <person name="Chinwalla A."/>
            <person name="Civetta A."/>
            <person name="Clifton S.W."/>
            <person name="Comeron J.M."/>
            <person name="Costello J.C."/>
            <person name="Coyne J.A."/>
            <person name="Daub J."/>
            <person name="David R.G."/>
            <person name="Delcher A.L."/>
            <person name="Delehaunty K."/>
            <person name="Do C.B."/>
            <person name="Ebling H."/>
            <person name="Edwards K."/>
            <person name="Eickbush T."/>
            <person name="Evans J.D."/>
            <person name="Filipski A."/>
            <person name="Findeiss S."/>
            <person name="Freyhult E."/>
            <person name="Fulton L."/>
            <person name="Fulton R."/>
            <person name="Garcia A.C."/>
            <person name="Gardiner A."/>
            <person name="Garfield D.A."/>
            <person name="Garvin B.E."/>
            <person name="Gibson G."/>
            <person name="Gilbert D."/>
            <person name="Gnerre S."/>
            <person name="Godfrey J."/>
            <person name="Good R."/>
            <person name="Gotea V."/>
            <person name="Gravely B."/>
            <person name="Greenberg A.J."/>
            <person name="Griffiths-Jones S."/>
            <person name="Gross S."/>
            <person name="Guigo R."/>
            <person name="Gustafson E.A."/>
            <person name="Haerty W."/>
            <person name="Hahn M.W."/>
            <person name="Halligan D.L."/>
            <person name="Halpern A.L."/>
            <person name="Halter G.M."/>
            <person name="Han M.V."/>
            <person name="Heger A."/>
            <person name="Hillier L."/>
            <person name="Hinrichs A.S."/>
            <person name="Holmes I."/>
            <person name="Hoskins R.A."/>
            <person name="Hubisz M.J."/>
            <person name="Hultmark D."/>
            <person name="Huntley M.A."/>
            <person name="Jaffe D.B."/>
            <person name="Jagadeeshan S."/>
            <person name="Jeck W.R."/>
            <person name="Johnson J."/>
            <person name="Jones C.D."/>
            <person name="Jordan W.C."/>
            <person name="Karpen G.H."/>
            <person name="Kataoka E."/>
            <person name="Keightley P.D."/>
            <person name="Kheradpour P."/>
            <person name="Kirkness E.F."/>
            <person name="Koerich L.B."/>
            <person name="Kristiansen K."/>
            <person name="Kudrna D."/>
            <person name="Kulathinal R.J."/>
            <person name="Kumar S."/>
            <person name="Kwok R."/>
            <person name="Lander E."/>
            <person name="Langley C.H."/>
            <person name="Lapoint R."/>
            <person name="Lazzaro B.P."/>
            <person name="Lee S.J."/>
            <person name="Levesque L."/>
            <person name="Li R."/>
            <person name="Lin C.F."/>
            <person name="Lin M.F."/>
            <person name="Lindblad-Toh K."/>
            <person name="Llopart A."/>
            <person name="Long M."/>
            <person name="Low L."/>
            <person name="Lozovsky E."/>
            <person name="Lu J."/>
            <person name="Luo M."/>
            <person name="Machado C.A."/>
            <person name="Makalowski W."/>
            <person name="Marzo M."/>
            <person name="Matsuda M."/>
            <person name="Matzkin L."/>
            <person name="McAllister B."/>
            <person name="McBride C.S."/>
            <person name="McKernan B."/>
            <person name="McKernan K."/>
            <person name="Mendez-Lago M."/>
            <person name="Minx P."/>
            <person name="Mollenhauer M.U."/>
            <person name="Montooth K."/>
            <person name="Mount S.M."/>
            <person name="Mu X."/>
            <person name="Myers E."/>
            <person name="Negre B."/>
            <person name="Newfeld S."/>
            <person name="Nielsen R."/>
            <person name="Noor M.A."/>
            <person name="O'Grady P."/>
            <person name="Pachter L."/>
            <person name="Papaceit M."/>
            <person name="Parisi M.J."/>
            <person name="Parisi M."/>
            <person name="Parts L."/>
            <person name="Pedersen J.S."/>
            <person name="Pesole G."/>
            <person name="Phillippy A.M."/>
            <person name="Ponting C.P."/>
            <person name="Pop M."/>
            <person name="Porcelli D."/>
            <person name="Powell J.R."/>
            <person name="Prohaska S."/>
            <person name="Pruitt K."/>
            <person name="Puig M."/>
            <person name="Quesneville H."/>
            <person name="Ram K.R."/>
            <person name="Rand D."/>
            <person name="Rasmussen M.D."/>
            <person name="Reed L.K."/>
            <person name="Reenan R."/>
            <person name="Reily A."/>
            <person name="Remington K.A."/>
            <person name="Rieger T.T."/>
            <person name="Ritchie M.G."/>
            <person name="Robin C."/>
            <person name="Rogers Y.H."/>
            <person name="Rohde C."/>
            <person name="Rozas J."/>
            <person name="Rubenfield M.J."/>
            <person name="Ruiz A."/>
            <person name="Russo S."/>
            <person name="Salzberg S.L."/>
            <person name="Sanchez-Gracia A."/>
            <person name="Saranga D.J."/>
            <person name="Sato H."/>
            <person name="Schaeffer S.W."/>
            <person name="Schatz M.C."/>
            <person name="Schlenke T."/>
            <person name="Schwartz R."/>
            <person name="Segarra C."/>
            <person name="Singh R.S."/>
            <person name="Sirot L."/>
            <person name="Sirota M."/>
            <person name="Sisneros N.B."/>
            <person name="Smith C.D."/>
            <person name="Smith T.F."/>
            <person name="Spieth J."/>
            <person name="Stage D.E."/>
            <person name="Stark A."/>
            <person name="Stephan W."/>
            <person name="Strausberg R.L."/>
            <person name="Strempel S."/>
            <person name="Sturgill D."/>
            <person name="Sutton G."/>
            <person name="Sutton G.G."/>
            <person name="Tao W."/>
            <person name="Teichmann S."/>
            <person name="Tobari Y.N."/>
            <person name="Tomimura Y."/>
            <person name="Tsolas J.M."/>
            <person name="Valente V.L."/>
            <person name="Venter E."/>
            <person name="Venter J.C."/>
            <person name="Vicario S."/>
            <person name="Vieira F.G."/>
            <person name="Vilella A.J."/>
            <person name="Villasante A."/>
            <person name="Walenz B."/>
            <person name="Wang J."/>
            <person name="Wasserman M."/>
            <person name="Watts T."/>
            <person name="Wilson D."/>
            <person name="Wilson R.K."/>
            <person name="Wing R.A."/>
            <person name="Wolfner M.F."/>
            <person name="Wong A."/>
            <person name="Wong G.K."/>
            <person name="Wu C.I."/>
            <person name="Wu G."/>
            <person name="Yamamoto D."/>
            <person name="Yang H.P."/>
            <person name="Yang S.P."/>
            <person name="Yorke J.A."/>
            <person name="Yoshida K."/>
            <person name="Zdobnov E."/>
            <person name="Zhang P."/>
            <person name="Zhang Y."/>
            <person name="Zimin A.V."/>
            <person name="Baldwin J."/>
            <person name="Abdouelleil A."/>
            <person name="Abdulkadir J."/>
            <person name="Abebe A."/>
            <person name="Abera B."/>
            <person name="Abreu J."/>
            <person name="Acer S.C."/>
            <person name="Aftuck L."/>
            <person name="Alexander A."/>
            <person name="An P."/>
            <person name="Anderson E."/>
            <person name="Anderson S."/>
            <person name="Arachi H."/>
            <person name="Azer M."/>
            <person name="Bachantsang P."/>
            <person name="Barry A."/>
            <person name="Bayul T."/>
            <person name="Berlin A."/>
            <person name="Bessette D."/>
            <person name="Bloom T."/>
            <person name="Blye J."/>
            <person name="Boguslavskiy L."/>
            <person name="Bonnet C."/>
            <person name="Boukhgalter B."/>
            <person name="Bourzgui I."/>
            <person name="Brown A."/>
            <person name="Cahill P."/>
            <person name="Channer S."/>
            <person name="Cheshatsang Y."/>
            <person name="Chuda L."/>
            <person name="Citroen M."/>
            <person name="Collymore A."/>
            <person name="Cooke P."/>
            <person name="Costello M."/>
            <person name="D'Aco K."/>
            <person name="Daza R."/>
            <person name="De Haan G."/>
            <person name="DeGray S."/>
            <person name="DeMaso C."/>
            <person name="Dhargay N."/>
            <person name="Dooley K."/>
            <person name="Dooley E."/>
            <person name="Doricent M."/>
            <person name="Dorje P."/>
            <person name="Dorjee K."/>
            <person name="Dupes A."/>
            <person name="Elong R."/>
            <person name="Falk J."/>
            <person name="Farina A."/>
            <person name="Faro S."/>
            <person name="Ferguson D."/>
            <person name="Fisher S."/>
            <person name="Foley C.D."/>
            <person name="Franke A."/>
            <person name="Friedrich D."/>
            <person name="Gadbois L."/>
            <person name="Gearin G."/>
            <person name="Gearin C.R."/>
            <person name="Giannoukos G."/>
            <person name="Goode T."/>
            <person name="Graham J."/>
            <person name="Grandbois E."/>
            <person name="Grewal S."/>
            <person name="Gyaltsen K."/>
            <person name="Hafez N."/>
            <person name="Hagos B."/>
            <person name="Hall J."/>
            <person name="Henson C."/>
            <person name="Hollinger A."/>
            <person name="Honan T."/>
            <person name="Huard M.D."/>
            <person name="Hughes L."/>
            <person name="Hurhula B."/>
            <person name="Husby M.E."/>
            <person name="Kamat A."/>
            <person name="Kanga B."/>
            <person name="Kashin S."/>
            <person name="Khazanovich D."/>
            <person name="Kisner P."/>
            <person name="Lance K."/>
            <person name="Lara M."/>
            <person name="Lee W."/>
            <person name="Lennon N."/>
            <person name="Letendre F."/>
            <person name="LeVine R."/>
            <person name="Lipovsky A."/>
            <person name="Liu X."/>
            <person name="Liu J."/>
            <person name="Liu S."/>
            <person name="Lokyitsang T."/>
            <person name="Lokyitsang Y."/>
            <person name="Lubonja R."/>
            <person name="Lui A."/>
            <person name="MacDonald P."/>
            <person name="Magnisalis V."/>
            <person name="Maru K."/>
            <person name="Matthews C."/>
            <person name="McCusker W."/>
            <person name="McDonough S."/>
            <person name="Mehta T."/>
            <person name="Meldrim J."/>
            <person name="Meneus L."/>
            <person name="Mihai O."/>
            <person name="Mihalev A."/>
            <person name="Mihova T."/>
            <person name="Mittelman R."/>
            <person name="Mlenga V."/>
            <person name="Montmayeur A."/>
            <person name="Mulrain L."/>
            <person name="Navidi A."/>
            <person name="Naylor J."/>
            <person name="Negash T."/>
            <person name="Nguyen T."/>
            <person name="Nguyen N."/>
            <person name="Nicol R."/>
            <person name="Norbu C."/>
            <person name="Norbu N."/>
            <person name="Novod N."/>
            <person name="O'Neill B."/>
            <person name="Osman S."/>
            <person name="Markiewicz E."/>
            <person name="Oyono O.L."/>
            <person name="Patti C."/>
            <person name="Phunkhang P."/>
            <person name="Pierre F."/>
            <person name="Priest M."/>
            <person name="Raghuraman S."/>
            <person name="Rege F."/>
            <person name="Reyes R."/>
            <person name="Rise C."/>
            <person name="Rogov P."/>
            <person name="Ross K."/>
            <person name="Ryan E."/>
            <person name="Settipalli S."/>
            <person name="Shea T."/>
            <person name="Sherpa N."/>
            <person name="Shi L."/>
            <person name="Shih D."/>
            <person name="Sparrow T."/>
            <person name="Spaulding J."/>
            <person name="Stalker J."/>
            <person name="Stange-Thomann N."/>
            <person name="Stavropoulos S."/>
            <person name="Stone C."/>
            <person name="Strader C."/>
            <person name="Tesfaye S."/>
            <person name="Thomson T."/>
            <person name="Thoulutsang Y."/>
            <person name="Thoulutsang D."/>
            <person name="Topham K."/>
            <person name="Topping I."/>
            <person name="Tsamla T."/>
            <person name="Vassiliev H."/>
            <person name="Vo A."/>
            <person name="Wangchuk T."/>
            <person name="Wangdi T."/>
            <person name="Weiand M."/>
            <person name="Wilkinson J."/>
            <person name="Wilson A."/>
            <person name="Yadav S."/>
            <person name="Young G."/>
            <person name="Yu Q."/>
            <person name="Zembek L."/>
            <person name="Zhong D."/>
            <person name="Zimmer A."/>
            <person name="Zwirko Z."/>
            <person name="Jaffe D.B."/>
            <person name="Alvarez P."/>
            <person name="Brockman W."/>
            <person name="Butler J."/>
            <person name="Chin C."/>
            <person name="Gnerre S."/>
            <person name="Grabherr M."/>
            <person name="Kleber M."/>
            <person name="Mauceli E."/>
            <person name="MacCallum I."/>
        </authorList>
    </citation>
    <scope>NUCLEOTIDE SEQUENCE [LARGE SCALE GENOMIC DNA]</scope>
    <source>
        <strain evidence="4">Tai18E2 / Tucson 14021-0261.01</strain>
    </source>
</reference>
<protein>
    <submittedName>
        <fullName evidence="3">Uncharacterized protein</fullName>
    </submittedName>
</protein>
<keyword evidence="1" id="KW-1133">Transmembrane helix</keyword>
<feature type="chain" id="PRO_5002822312" evidence="2">
    <location>
        <begin position="24"/>
        <end position="111"/>
    </location>
</feature>
<dbReference type="KEGG" id="dya:Dyak_GE10562"/>
<gene>
    <name evidence="3" type="primary">Dyak\GE10562</name>
    <name evidence="3" type="synonym">dyak_GLEANR_10476</name>
    <name evidence="3" type="synonym">GE10562</name>
    <name evidence="3" type="ORF">Dyak_GE10562</name>
</gene>
<name>B4PRQ8_DROYA</name>
<accession>B4PRQ8</accession>
<dbReference type="OrthoDB" id="7867010at2759"/>
<dbReference type="AlphaFoldDB" id="B4PRQ8"/>
<keyword evidence="1" id="KW-0472">Membrane</keyword>
<proteinExistence type="predicted"/>
<reference evidence="3 4" key="2">
    <citation type="journal article" date="2007" name="PLoS Biol.">
        <title>Principles of genome evolution in the Drosophila melanogaster species group.</title>
        <authorList>
            <person name="Ranz J.M."/>
            <person name="Maurin D."/>
            <person name="Chan Y.S."/>
            <person name="von Grotthuss M."/>
            <person name="Hillier L.W."/>
            <person name="Roote J."/>
            <person name="Ashburner M."/>
            <person name="Bergman C.M."/>
        </authorList>
    </citation>
    <scope>NUCLEOTIDE SEQUENCE [LARGE SCALE GENOMIC DNA]</scope>
    <source>
        <strain evidence="4">Tai18E2 / Tucson 14021-0261.01</strain>
    </source>
</reference>
<evidence type="ECO:0000256" key="1">
    <source>
        <dbReference type="SAM" id="Phobius"/>
    </source>
</evidence>
<organism evidence="3 4">
    <name type="scientific">Drosophila yakuba</name>
    <name type="common">Fruit fly</name>
    <dbReference type="NCBI Taxonomy" id="7245"/>
    <lineage>
        <taxon>Eukaryota</taxon>
        <taxon>Metazoa</taxon>
        <taxon>Ecdysozoa</taxon>
        <taxon>Arthropoda</taxon>
        <taxon>Hexapoda</taxon>
        <taxon>Insecta</taxon>
        <taxon>Pterygota</taxon>
        <taxon>Neoptera</taxon>
        <taxon>Endopterygota</taxon>
        <taxon>Diptera</taxon>
        <taxon>Brachycera</taxon>
        <taxon>Muscomorpha</taxon>
        <taxon>Ephydroidea</taxon>
        <taxon>Drosophilidae</taxon>
        <taxon>Drosophila</taxon>
        <taxon>Sophophora</taxon>
    </lineage>
</organism>
<keyword evidence="4" id="KW-1185">Reference proteome</keyword>
<evidence type="ECO:0000313" key="3">
    <source>
        <dbReference type="EMBL" id="EDW98501.1"/>
    </source>
</evidence>